<dbReference type="OrthoDB" id="193703at2759"/>
<gene>
    <name evidence="6" type="ORF">BCR36DRAFT_105593</name>
</gene>
<dbReference type="GO" id="GO:0031593">
    <property type="term" value="F:polyubiquitin modification-dependent protein binding"/>
    <property type="evidence" value="ECO:0007669"/>
    <property type="project" value="TreeGrafter"/>
</dbReference>
<dbReference type="EMBL" id="MCFH01000036">
    <property type="protein sequence ID" value="ORX46217.1"/>
    <property type="molecule type" value="Genomic_DNA"/>
</dbReference>
<dbReference type="Gene3D" id="6.10.130.10">
    <property type="entry name" value="Ubiquitin-protein ligase E3A, N-terminal zinc-binding domain (AZUL)"/>
    <property type="match status" value="1"/>
</dbReference>
<dbReference type="Pfam" id="PF23580">
    <property type="entry name" value="Znf_XAF1_N"/>
    <property type="match status" value="1"/>
</dbReference>
<dbReference type="Gene3D" id="3.10.330.10">
    <property type="match status" value="1"/>
</dbReference>
<feature type="domain" description="Ubiquitin fusion degradation protein UFD1 N-terminal subdomain 1" evidence="3">
    <location>
        <begin position="4"/>
        <end position="99"/>
    </location>
</feature>
<dbReference type="GO" id="GO:0034098">
    <property type="term" value="C:VCP-NPL4-UFD1 AAA ATPase complex"/>
    <property type="evidence" value="ECO:0007669"/>
    <property type="project" value="TreeGrafter"/>
</dbReference>
<dbReference type="STRING" id="1754191.A0A1Y1V4I7"/>
<dbReference type="InterPro" id="IPR055417">
    <property type="entry name" value="UFD1_N1"/>
</dbReference>
<dbReference type="InterPro" id="IPR042556">
    <property type="entry name" value="AZUL_sf"/>
</dbReference>
<evidence type="ECO:0000259" key="3">
    <source>
        <dbReference type="Pfam" id="PF03152"/>
    </source>
</evidence>
<proteinExistence type="inferred from homology"/>
<dbReference type="GO" id="GO:0006511">
    <property type="term" value="P:ubiquitin-dependent protein catabolic process"/>
    <property type="evidence" value="ECO:0007669"/>
    <property type="project" value="InterPro"/>
</dbReference>
<evidence type="ECO:0000313" key="7">
    <source>
        <dbReference type="Proteomes" id="UP000193719"/>
    </source>
</evidence>
<dbReference type="Pfam" id="PF03152">
    <property type="entry name" value="UFD1_N1"/>
    <property type="match status" value="1"/>
</dbReference>
<keyword evidence="7" id="KW-1185">Reference proteome</keyword>
<feature type="domain" description="Ubiquitin-protein ligase E3A N-terminal zinc-binding" evidence="4">
    <location>
        <begin position="579"/>
        <end position="628"/>
    </location>
</feature>
<accession>A0A1Y1V4I7</accession>
<reference evidence="6 7" key="2">
    <citation type="submission" date="2016-08" db="EMBL/GenBank/DDBJ databases">
        <title>Pervasive Adenine N6-methylation of Active Genes in Fungi.</title>
        <authorList>
            <consortium name="DOE Joint Genome Institute"/>
            <person name="Mondo S.J."/>
            <person name="Dannebaum R.O."/>
            <person name="Kuo R.C."/>
            <person name="Labutti K."/>
            <person name="Haridas S."/>
            <person name="Kuo A."/>
            <person name="Salamov A."/>
            <person name="Ahrendt S.R."/>
            <person name="Lipzen A."/>
            <person name="Sullivan W."/>
            <person name="Andreopoulos W.B."/>
            <person name="Clum A."/>
            <person name="Lindquist E."/>
            <person name="Daum C."/>
            <person name="Ramamoorthy G.K."/>
            <person name="Gryganskyi A."/>
            <person name="Culley D."/>
            <person name="Magnuson J.K."/>
            <person name="James T.Y."/>
            <person name="O'Malley M.A."/>
            <person name="Stajich J.E."/>
            <person name="Spatafora J.W."/>
            <person name="Visel A."/>
            <person name="Grigoriev I.V."/>
        </authorList>
    </citation>
    <scope>NUCLEOTIDE SEQUENCE [LARGE SCALE GENOMIC DNA]</scope>
    <source>
        <strain evidence="7">finn</strain>
    </source>
</reference>
<dbReference type="PANTHER" id="PTHR12555">
    <property type="entry name" value="UBIQUITIN FUSION DEGRADATON PROTEIN 1"/>
    <property type="match status" value="1"/>
</dbReference>
<dbReference type="InterPro" id="IPR004854">
    <property type="entry name" value="Ufd1-like"/>
</dbReference>
<evidence type="ECO:0000313" key="6">
    <source>
        <dbReference type="EMBL" id="ORX46217.1"/>
    </source>
</evidence>
<evidence type="ECO:0000256" key="2">
    <source>
        <dbReference type="ARBA" id="ARBA00022786"/>
    </source>
</evidence>
<evidence type="ECO:0000259" key="4">
    <source>
        <dbReference type="Pfam" id="PF16558"/>
    </source>
</evidence>
<dbReference type="GO" id="GO:0036503">
    <property type="term" value="P:ERAD pathway"/>
    <property type="evidence" value="ECO:0007669"/>
    <property type="project" value="TreeGrafter"/>
</dbReference>
<evidence type="ECO:0000256" key="1">
    <source>
        <dbReference type="ARBA" id="ARBA00006043"/>
    </source>
</evidence>
<dbReference type="Proteomes" id="UP000193719">
    <property type="component" value="Unassembled WGS sequence"/>
</dbReference>
<keyword evidence="2" id="KW-0833">Ubl conjugation pathway</keyword>
<reference evidence="6 7" key="1">
    <citation type="submission" date="2016-08" db="EMBL/GenBank/DDBJ databases">
        <title>Genomes of anaerobic fungi encode conserved fungal cellulosomes for biomass hydrolysis.</title>
        <authorList>
            <consortium name="DOE Joint Genome Institute"/>
            <person name="Haitjema C.H."/>
            <person name="Gilmore S.P."/>
            <person name="Henske J.K."/>
            <person name="Solomon K.V."/>
            <person name="De Groot R."/>
            <person name="Kuo A."/>
            <person name="Mondo S.J."/>
            <person name="Salamov A.A."/>
            <person name="Labutti K."/>
            <person name="Zhao Z."/>
            <person name="Chiniquy J."/>
            <person name="Barry K."/>
            <person name="Brewer H.M."/>
            <person name="Purvine S.O."/>
            <person name="Wright A.T."/>
            <person name="Boxma B."/>
            <person name="Van Alen T."/>
            <person name="Hackstein J.H."/>
            <person name="Baker S.E."/>
            <person name="Grigoriev I.V."/>
            <person name="O'Malley M.A."/>
        </authorList>
    </citation>
    <scope>NUCLEOTIDE SEQUENCE [LARGE SCALE GENOMIC DNA]</scope>
    <source>
        <strain evidence="7">finn</strain>
    </source>
</reference>
<name>A0A1Y1V4I7_9FUNG</name>
<dbReference type="PANTHER" id="PTHR12555:SF13">
    <property type="entry name" value="UBIQUITIN RECOGNITION FACTOR IN ER-ASSOCIATED DEGRADATION PROTEIN 1"/>
    <property type="match status" value="1"/>
</dbReference>
<dbReference type="AlphaFoldDB" id="A0A1Y1V4I7"/>
<dbReference type="Gene3D" id="2.40.40.50">
    <property type="entry name" value="Ubiquitin fusion degradation protein UFD1, N-terminal domain"/>
    <property type="match status" value="1"/>
</dbReference>
<evidence type="ECO:0000259" key="5">
    <source>
        <dbReference type="Pfam" id="PF24842"/>
    </source>
</evidence>
<dbReference type="InterPro" id="IPR055418">
    <property type="entry name" value="UFD1_N2"/>
</dbReference>
<sequence length="725" mass="83443">MDNALKSWSTTLLVNTDKTNTIDKVILPNSVLEVLISKNLTLPSPLTFVLINKRNNIKIYSGVSEFTAEENEIYLSDTMKNALNVQNFDEIFIRMVELPKCQHVKLEAMSPNISKISNIKALLESYLRKEQTLLYLGQEINVKDWEYSHKFIVKELKPENACIVIDTDVEVDIESAENDTKGFELNNDTRNSGNTNSTKFNKNEIIELPIILKSGAKSINYSINSGMTKTFTIEKDDYYYYKVKIPIHSYICIQIRLSQGDINLYYSFNVEKPDIHNCIGYNVDSTPDRQMIISTEKNVDNFIYFSLQGYSETSTFDISIQEVDKMDNEMNTDDTNINKEINDDKKNDPDYTLCEHCHQYIPSRSITLHSAFCARNNIICEQCNKVFSRNEYPEHWHCDIEDNLKCKYVGRVSDKEKHIAICHSPILCDCGITLPLPEMVEHHRSEQCPERQIICRYCKLKVKAGNICTNLQDVLKGLCEHEAECGSRTIICQQCNASVQMKNIQVHGQLHIMEKKKPPIILCTNKNCSHYKDKKFQNVTSPNSINYLSHQTKGLCATCYGLFWSPRHEMTDAYFSQGILKQYHKQLTVGCGKEFCTNKYCCTSKDPTIPKPMNPTESALLSLELTKKSLSKASHPQFHFCVFEKKNAEQRQIAEEFLVPMNYSIEWCIKALVSVQKQEIEAMTEKEDDDSFSMLVPERTPEEEKNYLVSKSMDWLKINALPIDK</sequence>
<protein>
    <submittedName>
        <fullName evidence="6">Uncharacterized protein</fullName>
    </submittedName>
</protein>
<dbReference type="InterPro" id="IPR042299">
    <property type="entry name" value="Ufd1-like_Nn"/>
</dbReference>
<comment type="caution">
    <text evidence="6">The sequence shown here is derived from an EMBL/GenBank/DDBJ whole genome shotgun (WGS) entry which is preliminary data.</text>
</comment>
<organism evidence="6 7">
    <name type="scientific">Piromyces finnis</name>
    <dbReference type="NCBI Taxonomy" id="1754191"/>
    <lineage>
        <taxon>Eukaryota</taxon>
        <taxon>Fungi</taxon>
        <taxon>Fungi incertae sedis</taxon>
        <taxon>Chytridiomycota</taxon>
        <taxon>Chytridiomycota incertae sedis</taxon>
        <taxon>Neocallimastigomycetes</taxon>
        <taxon>Neocallimastigales</taxon>
        <taxon>Neocallimastigaceae</taxon>
        <taxon>Piromyces</taxon>
    </lineage>
</organism>
<comment type="similarity">
    <text evidence="1">Belongs to the UFD1 family.</text>
</comment>
<dbReference type="Pfam" id="PF24842">
    <property type="entry name" value="UFD1_N2"/>
    <property type="match status" value="1"/>
</dbReference>
<dbReference type="InterPro" id="IPR032353">
    <property type="entry name" value="AZUL"/>
</dbReference>
<feature type="domain" description="Ubiquitin fusion degradation protein UFD1 N-terminal subdomain 2" evidence="5">
    <location>
        <begin position="100"/>
        <end position="174"/>
    </location>
</feature>
<dbReference type="Pfam" id="PF16558">
    <property type="entry name" value="AZUL"/>
    <property type="match status" value="1"/>
</dbReference>